<dbReference type="Proteomes" id="UP000284495">
    <property type="component" value="Unassembled WGS sequence"/>
</dbReference>
<sequence length="600" mass="69727">MIFLNYKCMLGVYIVRYQGGPTTLYGEDVEWKTVILDLRDDFMNLSKNQDIEEFYPVIASDLGICVGVVRMLPGSRPNDHLVAWLFIPPGTSISGQKLYDKLRKLREIIGESKIDVDKCRKIEDWESDNDTNFLLSKQKSDSKAYFRVETTDFNMIEILDKLYQESYFYYKVVYLLKMKDRSCSFPVNWDMENISEKFVEETKVLRIPQIPDGVKVIIGESTLSTENNNNIGNYRIPSNIDEAEVTRDGFKNILVSGLSDFENDHFFSNLSWEKIIKRDFFIINGSDKNNKEIPSFTLYLNNQQLYSEICLPENELSKVDIAVEANGYKKFKGAVDLKNYSSKSPFVIELTKEEKTYDLVIPYSVKSRKDKIKYPISIENWRECSIEGYRKNECKNEIRFEYDSRYWIRSNGKLIILVLFLVLLLGGGIGTGMEFMIAKNYISEMEKEKSDSICKLNDKILQLEKKQKSVTFVNTDVSANINNTIIDNSAILYLDSNKVWQRGQMNSIKCLEGLWDDLNSRKKTRIMKWNEKLSQSNKWKKIRDNVKINGSTHFRDTTKRQYDIVVEDYIKSFQSKTGATKSTKSEEVQNSAKKRIGQLD</sequence>
<dbReference type="AlphaFoldDB" id="A0A415KBV9"/>
<reference evidence="3 4" key="1">
    <citation type="submission" date="2018-08" db="EMBL/GenBank/DDBJ databases">
        <title>A genome reference for cultivated species of the human gut microbiota.</title>
        <authorList>
            <person name="Zou Y."/>
            <person name="Xue W."/>
            <person name="Luo G."/>
        </authorList>
    </citation>
    <scope>NUCLEOTIDE SEQUENCE [LARGE SCALE GENOMIC DNA]</scope>
    <source>
        <strain evidence="3 4">AF38-2</strain>
    </source>
</reference>
<accession>A0A415KBV9</accession>
<dbReference type="EMBL" id="QROO01000033">
    <property type="protein sequence ID" value="RHL33730.1"/>
    <property type="molecule type" value="Genomic_DNA"/>
</dbReference>
<protein>
    <submittedName>
        <fullName evidence="3">Uncharacterized protein</fullName>
    </submittedName>
</protein>
<evidence type="ECO:0000313" key="4">
    <source>
        <dbReference type="Proteomes" id="UP000284495"/>
    </source>
</evidence>
<feature type="transmembrane region" description="Helical" evidence="2">
    <location>
        <begin position="414"/>
        <end position="437"/>
    </location>
</feature>
<keyword evidence="2" id="KW-1133">Transmembrane helix</keyword>
<evidence type="ECO:0000313" key="3">
    <source>
        <dbReference type="EMBL" id="RHL33730.1"/>
    </source>
</evidence>
<gene>
    <name evidence="3" type="ORF">DW027_21010</name>
</gene>
<name>A0A415KBV9_9BACE</name>
<organism evidence="3 4">
    <name type="scientific">Bacteroides xylanisolvens</name>
    <dbReference type="NCBI Taxonomy" id="371601"/>
    <lineage>
        <taxon>Bacteria</taxon>
        <taxon>Pseudomonadati</taxon>
        <taxon>Bacteroidota</taxon>
        <taxon>Bacteroidia</taxon>
        <taxon>Bacteroidales</taxon>
        <taxon>Bacteroidaceae</taxon>
        <taxon>Bacteroides</taxon>
    </lineage>
</organism>
<evidence type="ECO:0000256" key="1">
    <source>
        <dbReference type="SAM" id="MobiDB-lite"/>
    </source>
</evidence>
<keyword evidence="2" id="KW-0812">Transmembrane</keyword>
<keyword evidence="2" id="KW-0472">Membrane</keyword>
<feature type="region of interest" description="Disordered" evidence="1">
    <location>
        <begin position="578"/>
        <end position="600"/>
    </location>
</feature>
<comment type="caution">
    <text evidence="3">The sequence shown here is derived from an EMBL/GenBank/DDBJ whole genome shotgun (WGS) entry which is preliminary data.</text>
</comment>
<evidence type="ECO:0000256" key="2">
    <source>
        <dbReference type="SAM" id="Phobius"/>
    </source>
</evidence>
<proteinExistence type="predicted"/>